<sequence>MAKAAADLAISQPAVSRAIADMERTLGVRLLDRGRHGIEPTHFGSALLKRGTTIFDELTQGLQELEFLANPTVGQLRIGSSESMAAGLLPAVIDRFTRRHPGIRLDVAQTVLGTFDYRELRERKIDLLLGWTPANFSAEDLVVEPLLSDPRVVVAGKQSKWVRFSRLDLADLADELWILPPPDTFPGAAVAELFRAGGLDMPCTPLTTLSIHLCCRLAATGRFITLLPGSIVQFGGRDLYLKTLPIKLPRTSMVSTAIVTLRDRTLSPAATIFIECVREVSRSIVARSRARPK</sequence>
<evidence type="ECO:0000256" key="4">
    <source>
        <dbReference type="ARBA" id="ARBA00023163"/>
    </source>
</evidence>
<dbReference type="SUPFAM" id="SSF46785">
    <property type="entry name" value="Winged helix' DNA-binding domain"/>
    <property type="match status" value="1"/>
</dbReference>
<organism evidence="6 7">
    <name type="scientific">Reyranella soli</name>
    <dbReference type="NCBI Taxonomy" id="1230389"/>
    <lineage>
        <taxon>Bacteria</taxon>
        <taxon>Pseudomonadati</taxon>
        <taxon>Pseudomonadota</taxon>
        <taxon>Alphaproteobacteria</taxon>
        <taxon>Hyphomicrobiales</taxon>
        <taxon>Reyranellaceae</taxon>
        <taxon>Reyranella</taxon>
    </lineage>
</organism>
<evidence type="ECO:0000313" key="7">
    <source>
        <dbReference type="Proteomes" id="UP000321058"/>
    </source>
</evidence>
<evidence type="ECO:0000256" key="3">
    <source>
        <dbReference type="ARBA" id="ARBA00023125"/>
    </source>
</evidence>
<dbReference type="InterPro" id="IPR036390">
    <property type="entry name" value="WH_DNA-bd_sf"/>
</dbReference>
<keyword evidence="3" id="KW-0238">DNA-binding</keyword>
<dbReference type="PANTHER" id="PTHR30419:SF8">
    <property type="entry name" value="NITROGEN ASSIMILATION TRANSCRIPTIONAL ACTIVATOR-RELATED"/>
    <property type="match status" value="1"/>
</dbReference>
<dbReference type="SUPFAM" id="SSF53850">
    <property type="entry name" value="Periplasmic binding protein-like II"/>
    <property type="match status" value="1"/>
</dbReference>
<evidence type="ECO:0000256" key="2">
    <source>
        <dbReference type="ARBA" id="ARBA00023015"/>
    </source>
</evidence>
<dbReference type="InterPro" id="IPR036388">
    <property type="entry name" value="WH-like_DNA-bd_sf"/>
</dbReference>
<accession>A0A512NS40</accession>
<comment type="similarity">
    <text evidence="1">Belongs to the LysR transcriptional regulatory family.</text>
</comment>
<dbReference type="PROSITE" id="PS50931">
    <property type="entry name" value="HTH_LYSR"/>
    <property type="match status" value="1"/>
</dbReference>
<comment type="caution">
    <text evidence="6">The sequence shown here is derived from an EMBL/GenBank/DDBJ whole genome shotgun (WGS) entry which is preliminary data.</text>
</comment>
<name>A0A512NS40_9HYPH</name>
<evidence type="ECO:0000256" key="1">
    <source>
        <dbReference type="ARBA" id="ARBA00009437"/>
    </source>
</evidence>
<dbReference type="Proteomes" id="UP000321058">
    <property type="component" value="Unassembled WGS sequence"/>
</dbReference>
<proteinExistence type="inferred from homology"/>
<dbReference type="Gene3D" id="1.10.10.10">
    <property type="entry name" value="Winged helix-like DNA-binding domain superfamily/Winged helix DNA-binding domain"/>
    <property type="match status" value="1"/>
</dbReference>
<dbReference type="Gene3D" id="3.40.190.290">
    <property type="match status" value="1"/>
</dbReference>
<dbReference type="InterPro" id="IPR000847">
    <property type="entry name" value="LysR_HTH_N"/>
</dbReference>
<dbReference type="GO" id="GO:0003700">
    <property type="term" value="F:DNA-binding transcription factor activity"/>
    <property type="evidence" value="ECO:0007669"/>
    <property type="project" value="InterPro"/>
</dbReference>
<dbReference type="InterPro" id="IPR050950">
    <property type="entry name" value="HTH-type_LysR_regulators"/>
</dbReference>
<dbReference type="PANTHER" id="PTHR30419">
    <property type="entry name" value="HTH-TYPE TRANSCRIPTIONAL REGULATOR YBHD"/>
    <property type="match status" value="1"/>
</dbReference>
<dbReference type="PRINTS" id="PR00039">
    <property type="entry name" value="HTHLYSR"/>
</dbReference>
<keyword evidence="7" id="KW-1185">Reference proteome</keyword>
<evidence type="ECO:0000259" key="5">
    <source>
        <dbReference type="PROSITE" id="PS50931"/>
    </source>
</evidence>
<dbReference type="GO" id="GO:0003677">
    <property type="term" value="F:DNA binding"/>
    <property type="evidence" value="ECO:0007669"/>
    <property type="project" value="UniProtKB-KW"/>
</dbReference>
<protein>
    <submittedName>
        <fullName evidence="6">Galactose-binding protein</fullName>
    </submittedName>
</protein>
<gene>
    <name evidence="6" type="primary">gbpR_2</name>
    <name evidence="6" type="ORF">RSO01_89320</name>
</gene>
<dbReference type="CDD" id="cd05466">
    <property type="entry name" value="PBP2_LTTR_substrate"/>
    <property type="match status" value="1"/>
</dbReference>
<evidence type="ECO:0000313" key="6">
    <source>
        <dbReference type="EMBL" id="GEP61766.1"/>
    </source>
</evidence>
<feature type="domain" description="HTH lysR-type" evidence="5">
    <location>
        <begin position="1"/>
        <end position="41"/>
    </location>
</feature>
<dbReference type="GO" id="GO:0005829">
    <property type="term" value="C:cytosol"/>
    <property type="evidence" value="ECO:0007669"/>
    <property type="project" value="TreeGrafter"/>
</dbReference>
<dbReference type="EMBL" id="BKAJ01000253">
    <property type="protein sequence ID" value="GEP61766.1"/>
    <property type="molecule type" value="Genomic_DNA"/>
</dbReference>
<dbReference type="Pfam" id="PF03466">
    <property type="entry name" value="LysR_substrate"/>
    <property type="match status" value="1"/>
</dbReference>
<keyword evidence="4" id="KW-0804">Transcription</keyword>
<dbReference type="AlphaFoldDB" id="A0A512NS40"/>
<dbReference type="Pfam" id="PF00126">
    <property type="entry name" value="HTH_1"/>
    <property type="match status" value="1"/>
</dbReference>
<reference evidence="6 7" key="1">
    <citation type="submission" date="2019-07" db="EMBL/GenBank/DDBJ databases">
        <title>Whole genome shotgun sequence of Reyranella soli NBRC 108950.</title>
        <authorList>
            <person name="Hosoyama A."/>
            <person name="Uohara A."/>
            <person name="Ohji S."/>
            <person name="Ichikawa N."/>
        </authorList>
    </citation>
    <scope>NUCLEOTIDE SEQUENCE [LARGE SCALE GENOMIC DNA]</scope>
    <source>
        <strain evidence="6 7">NBRC 108950</strain>
    </source>
</reference>
<dbReference type="InterPro" id="IPR005119">
    <property type="entry name" value="LysR_subst-bd"/>
</dbReference>
<keyword evidence="2" id="KW-0805">Transcription regulation</keyword>